<dbReference type="Pfam" id="PF00076">
    <property type="entry name" value="RRM_1"/>
    <property type="match status" value="1"/>
</dbReference>
<dbReference type="Gene3D" id="1.20.1300.20">
    <property type="entry name" value="Peptidase C65 Otubain, subdomain 2"/>
    <property type="match status" value="1"/>
</dbReference>
<organism evidence="7 8">
    <name type="scientific">Papaver somniferum</name>
    <name type="common">Opium poppy</name>
    <dbReference type="NCBI Taxonomy" id="3469"/>
    <lineage>
        <taxon>Eukaryota</taxon>
        <taxon>Viridiplantae</taxon>
        <taxon>Streptophyta</taxon>
        <taxon>Embryophyta</taxon>
        <taxon>Tracheophyta</taxon>
        <taxon>Spermatophyta</taxon>
        <taxon>Magnoliopsida</taxon>
        <taxon>Ranunculales</taxon>
        <taxon>Papaveraceae</taxon>
        <taxon>Papaveroideae</taxon>
        <taxon>Papaver</taxon>
    </lineage>
</organism>
<evidence type="ECO:0000313" key="7">
    <source>
        <dbReference type="EMBL" id="RZC79840.1"/>
    </source>
</evidence>
<comment type="subcellular location">
    <subcellularLocation>
        <location evidence="1">Nucleus</location>
    </subcellularLocation>
</comment>
<dbReference type="InterPro" id="IPR035979">
    <property type="entry name" value="RBD_domain_sf"/>
</dbReference>
<feature type="domain" description="RRM" evidence="6">
    <location>
        <begin position="401"/>
        <end position="485"/>
    </location>
</feature>
<evidence type="ECO:0000259" key="6">
    <source>
        <dbReference type="PROSITE" id="PS50102"/>
    </source>
</evidence>
<dbReference type="PROSITE" id="PS50102">
    <property type="entry name" value="RRM"/>
    <property type="match status" value="2"/>
</dbReference>
<dbReference type="Pfam" id="PF10275">
    <property type="entry name" value="Peptidase_C65"/>
    <property type="match status" value="1"/>
</dbReference>
<gene>
    <name evidence="7" type="ORF">C5167_042416</name>
</gene>
<dbReference type="InterPro" id="IPR042467">
    <property type="entry name" value="Peptidase_C65_otubain_sub2"/>
</dbReference>
<sequence>MFSYLEHILESQDKAEVDRLTANIEKCKMTLQRLGYADIELCKKTLRNLGYADFTFKDISALFLEQLENLLQGNESFISCEDLMQRGRDNSVSDYVVMFYRFVTSGEIRRRSEFFKPFILCLANTTVDEYCKTSVEPMGEESDHVQITALSDVLGVPIRVMYLPCRSYDPKGVSVYHYDFVPTVGDVPNTSKGDAVPVKPFITLLYRPFPGHYDILYPKQSESPVNPERPGETTLAEHEKIKEQSNLQRTVFIDNLPFRTDNEEVRKQFSDFGEVLSYFPVLHEVTRRRTGTGYLKFSTPDEADAAVAAARYTGGSRILLNGRQLTVIKASDKKARDKELEKAKSDDVDQRNLELAKVGVILKDSRDAECVSSSDMYLRQMLEKRKNDKLQSSPDFHVSRTRLAVYNFPMTLSEKQLKYIILDAILSPDSKQTRVIQQLKILGKSKHAKATEKDLKRGTAFVEFSDYEHALAALNALNNNASKYS</sequence>
<evidence type="ECO:0000256" key="1">
    <source>
        <dbReference type="ARBA" id="ARBA00004123"/>
    </source>
</evidence>
<keyword evidence="4" id="KW-0539">Nucleus</keyword>
<dbReference type="Proteomes" id="UP000316621">
    <property type="component" value="Chromosome 10"/>
</dbReference>
<evidence type="ECO:0000256" key="4">
    <source>
        <dbReference type="ARBA" id="ARBA00023242"/>
    </source>
</evidence>
<dbReference type="GO" id="GO:0003729">
    <property type="term" value="F:mRNA binding"/>
    <property type="evidence" value="ECO:0007669"/>
    <property type="project" value="TreeGrafter"/>
</dbReference>
<evidence type="ECO:0000313" key="8">
    <source>
        <dbReference type="Proteomes" id="UP000316621"/>
    </source>
</evidence>
<dbReference type="AlphaFoldDB" id="A0A4Y7L5D2"/>
<dbReference type="InterPro" id="IPR038765">
    <property type="entry name" value="Papain-like_cys_pep_sf"/>
</dbReference>
<dbReference type="Gene3D" id="3.30.70.330">
    <property type="match status" value="2"/>
</dbReference>
<evidence type="ECO:0000256" key="5">
    <source>
        <dbReference type="PROSITE-ProRule" id="PRU00176"/>
    </source>
</evidence>
<dbReference type="InterPro" id="IPR051945">
    <property type="entry name" value="RRM_MRD1_RNA_proc_ribogen"/>
</dbReference>
<feature type="domain" description="RRM" evidence="6">
    <location>
        <begin position="249"/>
        <end position="332"/>
    </location>
</feature>
<dbReference type="Gramene" id="RZC79840">
    <property type="protein sequence ID" value="RZC79840"/>
    <property type="gene ID" value="C5167_042416"/>
</dbReference>
<dbReference type="SUPFAM" id="SSF54928">
    <property type="entry name" value="RNA-binding domain, RBD"/>
    <property type="match status" value="2"/>
</dbReference>
<dbReference type="PANTHER" id="PTHR48039:SF5">
    <property type="entry name" value="RNA-BINDING PROTEIN 28"/>
    <property type="match status" value="1"/>
</dbReference>
<keyword evidence="8" id="KW-1185">Reference proteome</keyword>
<name>A0A4Y7L5D2_PAPSO</name>
<dbReference type="STRING" id="3469.A0A4Y7L5D2"/>
<dbReference type="PANTHER" id="PTHR48039">
    <property type="entry name" value="RNA-BINDING MOTIF PROTEIN 14B"/>
    <property type="match status" value="1"/>
</dbReference>
<proteinExistence type="predicted"/>
<evidence type="ECO:0000256" key="3">
    <source>
        <dbReference type="ARBA" id="ARBA00022884"/>
    </source>
</evidence>
<dbReference type="InterPro" id="IPR000504">
    <property type="entry name" value="RRM_dom"/>
</dbReference>
<reference evidence="7 8" key="1">
    <citation type="journal article" date="2018" name="Science">
        <title>The opium poppy genome and morphinan production.</title>
        <authorList>
            <person name="Guo L."/>
            <person name="Winzer T."/>
            <person name="Yang X."/>
            <person name="Li Y."/>
            <person name="Ning Z."/>
            <person name="He Z."/>
            <person name="Teodor R."/>
            <person name="Lu Y."/>
            <person name="Bowser T.A."/>
            <person name="Graham I.A."/>
            <person name="Ye K."/>
        </authorList>
    </citation>
    <scope>NUCLEOTIDE SEQUENCE [LARGE SCALE GENOMIC DNA]</scope>
    <source>
        <strain evidence="8">cv. HN1</strain>
        <tissue evidence="7">Leaves</tissue>
    </source>
</reference>
<evidence type="ECO:0000256" key="2">
    <source>
        <dbReference type="ARBA" id="ARBA00022737"/>
    </source>
</evidence>
<keyword evidence="3 5" id="KW-0694">RNA-binding</keyword>
<accession>A0A4Y7L5D2</accession>
<dbReference type="SUPFAM" id="SSF54001">
    <property type="entry name" value="Cysteine proteinases"/>
    <property type="match status" value="1"/>
</dbReference>
<dbReference type="SMART" id="SM00360">
    <property type="entry name" value="RRM"/>
    <property type="match status" value="2"/>
</dbReference>
<dbReference type="EMBL" id="CM010724">
    <property type="protein sequence ID" value="RZC79840.1"/>
    <property type="molecule type" value="Genomic_DNA"/>
</dbReference>
<dbReference type="InterPro" id="IPR012677">
    <property type="entry name" value="Nucleotide-bd_a/b_plait_sf"/>
</dbReference>
<dbReference type="InterPro" id="IPR019400">
    <property type="entry name" value="Peptidase_C65_otubain"/>
</dbReference>
<protein>
    <recommendedName>
        <fullName evidence="6">RRM domain-containing protein</fullName>
    </recommendedName>
</protein>
<dbReference type="GO" id="GO:0005634">
    <property type="term" value="C:nucleus"/>
    <property type="evidence" value="ECO:0007669"/>
    <property type="project" value="UniProtKB-SubCell"/>
</dbReference>
<keyword evidence="2" id="KW-0677">Repeat</keyword>